<evidence type="ECO:0000313" key="1">
    <source>
        <dbReference type="EMBL" id="MPN18789.1"/>
    </source>
</evidence>
<gene>
    <name evidence="1" type="ORF">SDC9_166152</name>
</gene>
<comment type="caution">
    <text evidence="1">The sequence shown here is derived from an EMBL/GenBank/DDBJ whole genome shotgun (WGS) entry which is preliminary data.</text>
</comment>
<name>A0A645FYT5_9ZZZZ</name>
<dbReference type="AlphaFoldDB" id="A0A645FYT5"/>
<protein>
    <submittedName>
        <fullName evidence="1">Uncharacterized protein</fullName>
    </submittedName>
</protein>
<dbReference type="EMBL" id="VSSQ01066206">
    <property type="protein sequence ID" value="MPN18789.1"/>
    <property type="molecule type" value="Genomic_DNA"/>
</dbReference>
<reference evidence="1" key="1">
    <citation type="submission" date="2019-08" db="EMBL/GenBank/DDBJ databases">
        <authorList>
            <person name="Kucharzyk K."/>
            <person name="Murdoch R.W."/>
            <person name="Higgins S."/>
            <person name="Loffler F."/>
        </authorList>
    </citation>
    <scope>NUCLEOTIDE SEQUENCE</scope>
</reference>
<accession>A0A645FYT5</accession>
<organism evidence="1">
    <name type="scientific">bioreactor metagenome</name>
    <dbReference type="NCBI Taxonomy" id="1076179"/>
    <lineage>
        <taxon>unclassified sequences</taxon>
        <taxon>metagenomes</taxon>
        <taxon>ecological metagenomes</taxon>
    </lineage>
</organism>
<proteinExistence type="predicted"/>
<sequence>MHVAFALFEREPVEGLCFGDCAEGGNGHNLRLSAGEDCASVRTV</sequence>